<sequence length="239" mass="27079">MPVKVTGVSFDGAHSYNDWGLKLKSVSIGVPKAKTVYVSVNGMNGSLDLTEAQNGGVVYEMRTLKFTFDARDCSYIRWTGLISRIARAIEGKERRIILDVDSGYYYTGRCHIDTKKTNEELAEISIECTCDPYKLDVTSSNEPWKWDTFSFIDGVIRNTSDIDINSPTSWKEIILDGYPYNDTLKIISNASMKVKYRNGTYDIYAGENIMYDIELYEGENKLYFQGKGKITIVHRGGML</sequence>
<accession>A0A8S5VA64</accession>
<protein>
    <submittedName>
        <fullName evidence="1">Distal tail protein</fullName>
    </submittedName>
</protein>
<reference evidence="1" key="1">
    <citation type="journal article" date="2021" name="Proc. Natl. Acad. Sci. U.S.A.">
        <title>A Catalog of Tens of Thousands of Viruses from Human Metagenomes Reveals Hidden Associations with Chronic Diseases.</title>
        <authorList>
            <person name="Tisza M.J."/>
            <person name="Buck C.B."/>
        </authorList>
    </citation>
    <scope>NUCLEOTIDE SEQUENCE</scope>
    <source>
        <strain evidence="1">CtVOP12</strain>
    </source>
</reference>
<proteinExistence type="predicted"/>
<name>A0A8S5VA64_9CAUD</name>
<organism evidence="1">
    <name type="scientific">Siphoviridae sp. ctVOP12</name>
    <dbReference type="NCBI Taxonomy" id="2825531"/>
    <lineage>
        <taxon>Viruses</taxon>
        <taxon>Duplodnaviria</taxon>
        <taxon>Heunggongvirae</taxon>
        <taxon>Uroviricota</taxon>
        <taxon>Caudoviricetes</taxon>
    </lineage>
</organism>
<evidence type="ECO:0000313" key="1">
    <source>
        <dbReference type="EMBL" id="DAG03523.1"/>
    </source>
</evidence>
<dbReference type="EMBL" id="BK016231">
    <property type="protein sequence ID" value="DAG03523.1"/>
    <property type="molecule type" value="Genomic_DNA"/>
</dbReference>
<dbReference type="Gene3D" id="2.40.30.200">
    <property type="match status" value="1"/>
</dbReference>